<organism evidence="1 2">
    <name type="scientific">Globodera rostochiensis</name>
    <name type="common">Golden nematode worm</name>
    <name type="synonym">Heterodera rostochiensis</name>
    <dbReference type="NCBI Taxonomy" id="31243"/>
    <lineage>
        <taxon>Eukaryota</taxon>
        <taxon>Metazoa</taxon>
        <taxon>Ecdysozoa</taxon>
        <taxon>Nematoda</taxon>
        <taxon>Chromadorea</taxon>
        <taxon>Rhabditida</taxon>
        <taxon>Tylenchina</taxon>
        <taxon>Tylenchomorpha</taxon>
        <taxon>Tylenchoidea</taxon>
        <taxon>Heteroderidae</taxon>
        <taxon>Heteroderinae</taxon>
        <taxon>Globodera</taxon>
    </lineage>
</organism>
<protein>
    <submittedName>
        <fullName evidence="2">Uncharacterized protein</fullName>
    </submittedName>
</protein>
<dbReference type="AlphaFoldDB" id="A0A914GTI9"/>
<keyword evidence="1" id="KW-1185">Reference proteome</keyword>
<dbReference type="WBParaSite" id="Gr19_v10_g11083.t1">
    <property type="protein sequence ID" value="Gr19_v10_g11083.t1"/>
    <property type="gene ID" value="Gr19_v10_g11083"/>
</dbReference>
<evidence type="ECO:0000313" key="1">
    <source>
        <dbReference type="Proteomes" id="UP000887572"/>
    </source>
</evidence>
<proteinExistence type="predicted"/>
<sequence>MSRNPHFYAVKGVDTPIWCHNPRRSDGLGFVVFQCFLVQLFCCCISHEPLFALEPPLWVVQRKRDLYERMTFVWRRNESNSRSSECVPSCHCDSDEHNALFASGPMRRVGGRMEAEPVDHRTNLFVLNSKVVLVKLSWRFGKVSMGTIGCEEEEVDNALRQYDKEGGRDNEVMSKEDENMKNLFIWLVPVCQPYDEGEQNGDEHFANVLLDILNTFRPIMYNVADDKPKEVDEADFSNRTINKKPKVELYWHRSEWTPCNKCGDRVGERRRTKSCYLKRNGMLPTTCRPLCCVLCVWQIALPQHVNTDELKSATEPKSDILRRIYQCKNRARRPSSDNDRYWLMMDCSNQDATALIWRKRFVEMNGTRIVSWEDGRERQRGCTAYPSGHILRTFRVFITLEIDLQKCWRPCPSWAKISMSKIVKFR</sequence>
<dbReference type="Proteomes" id="UP000887572">
    <property type="component" value="Unplaced"/>
</dbReference>
<evidence type="ECO:0000313" key="2">
    <source>
        <dbReference type="WBParaSite" id="Gr19_v10_g11083.t1"/>
    </source>
</evidence>
<name>A0A914GTI9_GLORO</name>
<reference evidence="2" key="1">
    <citation type="submission" date="2022-11" db="UniProtKB">
        <authorList>
            <consortium name="WormBaseParasite"/>
        </authorList>
    </citation>
    <scope>IDENTIFICATION</scope>
</reference>
<accession>A0A914GTI9</accession>